<sequence length="156" mass="17983">MKKILLICLFIIMSLLQASPQVAYAQDVESFVRDFYKWYLKQSLATDDLPVFDQAIFKYVCRCTAKRVQFDYKRGVGGDDADYYLKGQDVGRKDLENLMVGKSISVNESLSLVPVSMSYRKEYAAYVVVYVEKNKGHMCISKVERNIGFNRRAPVY</sequence>
<accession>A0A212JZI7</accession>
<feature type="signal peptide" evidence="1">
    <location>
        <begin position="1"/>
        <end position="25"/>
    </location>
</feature>
<name>A0A212JZI7_9BACT</name>
<reference evidence="2" key="1">
    <citation type="submission" date="2016-04" db="EMBL/GenBank/DDBJ databases">
        <authorList>
            <person name="Evans L.H."/>
            <person name="Alamgir A."/>
            <person name="Owens N."/>
            <person name="Weber N.D."/>
            <person name="Virtaneva K."/>
            <person name="Barbian K."/>
            <person name="Babar A."/>
            <person name="Rosenke K."/>
        </authorList>
    </citation>
    <scope>NUCLEOTIDE SEQUENCE</scope>
    <source>
        <strain evidence="2">92-2</strain>
    </source>
</reference>
<dbReference type="RefSeq" id="WP_227119317.1">
    <property type="nucleotide sequence ID" value="NZ_LT598928.1"/>
</dbReference>
<protein>
    <recommendedName>
        <fullName evidence="3">DUF3828 domain-containing protein</fullName>
    </recommendedName>
</protein>
<evidence type="ECO:0000256" key="1">
    <source>
        <dbReference type="SAM" id="SignalP"/>
    </source>
</evidence>
<dbReference type="Gene3D" id="3.10.450.50">
    <property type="match status" value="1"/>
</dbReference>
<proteinExistence type="predicted"/>
<keyword evidence="1" id="KW-0732">Signal</keyword>
<gene>
    <name evidence="2" type="ORF">KM92DES2_11955</name>
</gene>
<dbReference type="AlphaFoldDB" id="A0A212JZI7"/>
<feature type="chain" id="PRO_5012645811" description="DUF3828 domain-containing protein" evidence="1">
    <location>
        <begin position="26"/>
        <end position="156"/>
    </location>
</feature>
<dbReference type="EMBL" id="FLUP01000001">
    <property type="protein sequence ID" value="SBW04665.1"/>
    <property type="molecule type" value="Genomic_DNA"/>
</dbReference>
<evidence type="ECO:0008006" key="3">
    <source>
        <dbReference type="Google" id="ProtNLM"/>
    </source>
</evidence>
<organism evidence="2">
    <name type="scientific">uncultured Desulfovibrio sp</name>
    <dbReference type="NCBI Taxonomy" id="167968"/>
    <lineage>
        <taxon>Bacteria</taxon>
        <taxon>Pseudomonadati</taxon>
        <taxon>Thermodesulfobacteriota</taxon>
        <taxon>Desulfovibrionia</taxon>
        <taxon>Desulfovibrionales</taxon>
        <taxon>Desulfovibrionaceae</taxon>
        <taxon>Desulfovibrio</taxon>
        <taxon>environmental samples</taxon>
    </lineage>
</organism>
<evidence type="ECO:0000313" key="2">
    <source>
        <dbReference type="EMBL" id="SBW04665.1"/>
    </source>
</evidence>